<feature type="transmembrane region" description="Helical" evidence="1">
    <location>
        <begin position="80"/>
        <end position="104"/>
    </location>
</feature>
<protein>
    <submittedName>
        <fullName evidence="3">Sensor histidine kinase</fullName>
    </submittedName>
</protein>
<keyword evidence="3" id="KW-0808">Transferase</keyword>
<dbReference type="Proteomes" id="UP001519349">
    <property type="component" value="Unassembled WGS sequence"/>
</dbReference>
<feature type="domain" description="Sensor histidine kinase NatK-like C-terminal" evidence="2">
    <location>
        <begin position="333"/>
        <end position="436"/>
    </location>
</feature>
<dbReference type="PANTHER" id="PTHR40448">
    <property type="entry name" value="TWO-COMPONENT SENSOR HISTIDINE KINASE"/>
    <property type="match status" value="1"/>
</dbReference>
<dbReference type="InterPro" id="IPR032834">
    <property type="entry name" value="NatK-like_C"/>
</dbReference>
<dbReference type="InterPro" id="IPR036890">
    <property type="entry name" value="HATPase_C_sf"/>
</dbReference>
<keyword evidence="1" id="KW-0812">Transmembrane</keyword>
<evidence type="ECO:0000256" key="1">
    <source>
        <dbReference type="SAM" id="Phobius"/>
    </source>
</evidence>
<dbReference type="PANTHER" id="PTHR40448:SF1">
    <property type="entry name" value="TWO-COMPONENT SENSOR HISTIDINE KINASE"/>
    <property type="match status" value="1"/>
</dbReference>
<gene>
    <name evidence="3" type="ORF">DHL47_03185</name>
</gene>
<keyword evidence="4" id="KW-1185">Reference proteome</keyword>
<dbReference type="Pfam" id="PF14501">
    <property type="entry name" value="HATPase_c_5"/>
    <property type="match status" value="1"/>
</dbReference>
<dbReference type="GO" id="GO:0016301">
    <property type="term" value="F:kinase activity"/>
    <property type="evidence" value="ECO:0007669"/>
    <property type="project" value="UniProtKB-KW"/>
</dbReference>
<keyword evidence="1" id="KW-1133">Transmembrane helix</keyword>
<evidence type="ECO:0000259" key="2">
    <source>
        <dbReference type="Pfam" id="PF14501"/>
    </source>
</evidence>
<sequence length="439" mass="51086">MEVIFLSIETIILQVLYARISGIRLAWYNYFIGLVAYLSFTGTLGFLLNGTFLEYLILPGFFLLYSFVRSRFLTKHLSIFYGLFPIVLWNLLHRLINFLVLPVFGFQYEKITENSFLLIISSFLASILSLFLPNILKYDFKRLREFKLNNEEKNVIKFLNFSMFLYFIFIQLFSYFEISLKINTMAFRELLVVVYIILFLISVNILDRNLRKRIQEKLNNQRELQLKNMSDYSRHIEELYNELRSFRHDYINILRSLRLGIENRDLSTIERVYNDVLKDSGQPLNQPKFDLGRLTSIHNDALKSLLSAKFIEAESKQIAVSLEVSGMIEPQGMELLDLLTLVSVLTDNAIEAAIHAECPTVSIAYLEQGDKQIFMIENSTKESFVDTSQIFERGVSSKGQDRGIGLANVQSIVSRYRNVSLQTVSQDHLFQQELRISHD</sequence>
<feature type="transmembrane region" description="Helical" evidence="1">
    <location>
        <begin position="190"/>
        <end position="207"/>
    </location>
</feature>
<feature type="transmembrane region" description="Helical" evidence="1">
    <location>
        <begin position="27"/>
        <end position="46"/>
    </location>
</feature>
<evidence type="ECO:0000313" key="4">
    <source>
        <dbReference type="Proteomes" id="UP001519349"/>
    </source>
</evidence>
<feature type="transmembrane region" description="Helical" evidence="1">
    <location>
        <begin position="116"/>
        <end position="136"/>
    </location>
</feature>
<name>A0ABS5AUV9_9STRE</name>
<keyword evidence="3" id="KW-0418">Kinase</keyword>
<evidence type="ECO:0000313" key="3">
    <source>
        <dbReference type="EMBL" id="MBP2620352.1"/>
    </source>
</evidence>
<dbReference type="Gene3D" id="3.30.565.10">
    <property type="entry name" value="Histidine kinase-like ATPase, C-terminal domain"/>
    <property type="match status" value="1"/>
</dbReference>
<proteinExistence type="predicted"/>
<feature type="transmembrane region" description="Helical" evidence="1">
    <location>
        <begin position="52"/>
        <end position="68"/>
    </location>
</feature>
<comment type="caution">
    <text evidence="3">The sequence shown here is derived from an EMBL/GenBank/DDBJ whole genome shotgun (WGS) entry which is preliminary data.</text>
</comment>
<reference evidence="3 4" key="1">
    <citation type="submission" date="2018-05" db="EMBL/GenBank/DDBJ databases">
        <title>Draft genome sequence of Streptococcus panodentis CCUG 70867T.</title>
        <authorList>
            <person name="Salva-Serra F."/>
            <person name="Mendez V."/>
            <person name="Jaen-Luchoro D."/>
            <person name="Gonzales-Siles L."/>
            <person name="Karlsson R."/>
            <person name="Engstrom-Jakobsson H."/>
            <person name="Busquets A."/>
            <person name="Gomila M."/>
            <person name="Pineiro-Iglesias B."/>
            <person name="Bennasar-Figueras A."/>
            <person name="Seeger M."/>
            <person name="Moore E."/>
        </authorList>
    </citation>
    <scope>NUCLEOTIDE SEQUENCE [LARGE SCALE GENOMIC DNA]</scope>
    <source>
        <strain evidence="3 4">CCUG 70867</strain>
    </source>
</reference>
<accession>A0ABS5AUV9</accession>
<feature type="transmembrane region" description="Helical" evidence="1">
    <location>
        <begin position="157"/>
        <end position="178"/>
    </location>
</feature>
<dbReference type="SUPFAM" id="SSF55874">
    <property type="entry name" value="ATPase domain of HSP90 chaperone/DNA topoisomerase II/histidine kinase"/>
    <property type="match status" value="1"/>
</dbReference>
<keyword evidence="1" id="KW-0472">Membrane</keyword>
<dbReference type="EMBL" id="QFAY01000005">
    <property type="protein sequence ID" value="MBP2620352.1"/>
    <property type="molecule type" value="Genomic_DNA"/>
</dbReference>
<organism evidence="3 4">
    <name type="scientific">Streptococcus panodentis</name>
    <dbReference type="NCBI Taxonomy" id="1581472"/>
    <lineage>
        <taxon>Bacteria</taxon>
        <taxon>Bacillati</taxon>
        <taxon>Bacillota</taxon>
        <taxon>Bacilli</taxon>
        <taxon>Lactobacillales</taxon>
        <taxon>Streptococcaceae</taxon>
        <taxon>Streptococcus</taxon>
    </lineage>
</organism>